<dbReference type="PANTHER" id="PTHR30474">
    <property type="entry name" value="CELL CYCLE PROTEIN"/>
    <property type="match status" value="1"/>
</dbReference>
<evidence type="ECO:0000256" key="20">
    <source>
        <dbReference type="ARBA" id="ARBA00049902"/>
    </source>
</evidence>
<comment type="subcellular location">
    <subcellularLocation>
        <location evidence="1">Cell membrane</location>
        <topology evidence="1">Multi-pass membrane protein</topology>
    </subcellularLocation>
</comment>
<comment type="pathway">
    <text evidence="2">Cell wall biogenesis; peptidoglycan biosynthesis.</text>
</comment>
<keyword evidence="9" id="KW-0573">Peptidoglycan synthesis</keyword>
<dbReference type="GO" id="GO:0015648">
    <property type="term" value="F:lipid-linked peptidoglycan transporter activity"/>
    <property type="evidence" value="ECO:0007669"/>
    <property type="project" value="TreeGrafter"/>
</dbReference>
<evidence type="ECO:0000256" key="17">
    <source>
        <dbReference type="ARBA" id="ARBA00041185"/>
    </source>
</evidence>
<reference evidence="22 23" key="1">
    <citation type="journal article" date="2016" name="Nat. Commun.">
        <title>Thousands of microbial genomes shed light on interconnected biogeochemical processes in an aquifer system.</title>
        <authorList>
            <person name="Anantharaman K."/>
            <person name="Brown C.T."/>
            <person name="Hug L.A."/>
            <person name="Sharon I."/>
            <person name="Castelle C.J."/>
            <person name="Probst A.J."/>
            <person name="Thomas B.C."/>
            <person name="Singh A."/>
            <person name="Wilkins M.J."/>
            <person name="Karaoz U."/>
            <person name="Brodie E.L."/>
            <person name="Williams K.H."/>
            <person name="Hubbard S.S."/>
            <person name="Banfield J.F."/>
        </authorList>
    </citation>
    <scope>NUCLEOTIDE SEQUENCE [LARGE SCALE GENOMIC DNA]</scope>
</reference>
<evidence type="ECO:0000256" key="13">
    <source>
        <dbReference type="ARBA" id="ARBA00023316"/>
    </source>
</evidence>
<feature type="transmembrane region" description="Helical" evidence="21">
    <location>
        <begin position="306"/>
        <end position="328"/>
    </location>
</feature>
<dbReference type="InterPro" id="IPR013437">
    <property type="entry name" value="FtsW"/>
</dbReference>
<evidence type="ECO:0000256" key="1">
    <source>
        <dbReference type="ARBA" id="ARBA00004651"/>
    </source>
</evidence>
<evidence type="ECO:0000256" key="12">
    <source>
        <dbReference type="ARBA" id="ARBA00023306"/>
    </source>
</evidence>
<protein>
    <recommendedName>
        <fullName evidence="17">Probable peptidoglycan glycosyltransferase FtsW</fullName>
        <ecNumber evidence="19">2.4.99.28</ecNumber>
    </recommendedName>
    <alternativeName>
        <fullName evidence="18">Cell division protein FtsW</fullName>
    </alternativeName>
    <alternativeName>
        <fullName evidence="15">Cell wall polymerase</fullName>
    </alternativeName>
    <alternativeName>
        <fullName evidence="14">Peptidoglycan polymerase</fullName>
    </alternativeName>
</protein>
<evidence type="ECO:0000256" key="15">
    <source>
        <dbReference type="ARBA" id="ARBA00033270"/>
    </source>
</evidence>
<feature type="transmembrane region" description="Helical" evidence="21">
    <location>
        <begin position="274"/>
        <end position="294"/>
    </location>
</feature>
<dbReference type="PROSITE" id="PS00428">
    <property type="entry name" value="FTSW_RODA_SPOVE"/>
    <property type="match status" value="1"/>
</dbReference>
<evidence type="ECO:0000256" key="2">
    <source>
        <dbReference type="ARBA" id="ARBA00004752"/>
    </source>
</evidence>
<comment type="catalytic activity">
    <reaction evidence="20">
        <text>[GlcNAc-(1-&gt;4)-Mur2Ac(oyl-L-Ala-gamma-D-Glu-L-Lys-D-Ala-D-Ala)](n)-di-trans,octa-cis-undecaprenyl diphosphate + beta-D-GlcNAc-(1-&gt;4)-Mur2Ac(oyl-L-Ala-gamma-D-Glu-L-Lys-D-Ala-D-Ala)-di-trans,octa-cis-undecaprenyl diphosphate = [GlcNAc-(1-&gt;4)-Mur2Ac(oyl-L-Ala-gamma-D-Glu-L-Lys-D-Ala-D-Ala)](n+1)-di-trans,octa-cis-undecaprenyl diphosphate + di-trans,octa-cis-undecaprenyl diphosphate + H(+)</text>
        <dbReference type="Rhea" id="RHEA:23708"/>
        <dbReference type="Rhea" id="RHEA-COMP:9602"/>
        <dbReference type="Rhea" id="RHEA-COMP:9603"/>
        <dbReference type="ChEBI" id="CHEBI:15378"/>
        <dbReference type="ChEBI" id="CHEBI:58405"/>
        <dbReference type="ChEBI" id="CHEBI:60033"/>
        <dbReference type="ChEBI" id="CHEBI:78435"/>
        <dbReference type="EC" id="2.4.99.28"/>
    </reaction>
</comment>
<evidence type="ECO:0000256" key="8">
    <source>
        <dbReference type="ARBA" id="ARBA00022960"/>
    </source>
</evidence>
<dbReference type="GO" id="GO:0008955">
    <property type="term" value="F:peptidoglycan glycosyltransferase activity"/>
    <property type="evidence" value="ECO:0007669"/>
    <property type="project" value="UniProtKB-EC"/>
</dbReference>
<feature type="transmembrane region" description="Helical" evidence="21">
    <location>
        <begin position="77"/>
        <end position="96"/>
    </location>
</feature>
<evidence type="ECO:0000256" key="21">
    <source>
        <dbReference type="SAM" id="Phobius"/>
    </source>
</evidence>
<keyword evidence="3" id="KW-1003">Cell membrane</keyword>
<feature type="transmembrane region" description="Helical" evidence="21">
    <location>
        <begin position="340"/>
        <end position="361"/>
    </location>
</feature>
<evidence type="ECO:0000256" key="14">
    <source>
        <dbReference type="ARBA" id="ARBA00032370"/>
    </source>
</evidence>
<evidence type="ECO:0000256" key="19">
    <source>
        <dbReference type="ARBA" id="ARBA00044770"/>
    </source>
</evidence>
<dbReference type="InterPro" id="IPR018365">
    <property type="entry name" value="Cell_cycle_FtsW-rel_CS"/>
</dbReference>
<keyword evidence="8" id="KW-0133">Cell shape</keyword>
<keyword evidence="7 21" id="KW-0812">Transmembrane</keyword>
<evidence type="ECO:0000256" key="10">
    <source>
        <dbReference type="ARBA" id="ARBA00022989"/>
    </source>
</evidence>
<dbReference type="EMBL" id="MGEJ01000017">
    <property type="protein sequence ID" value="OGL80029.1"/>
    <property type="molecule type" value="Genomic_DNA"/>
</dbReference>
<dbReference type="PANTHER" id="PTHR30474:SF2">
    <property type="entry name" value="PEPTIDOGLYCAN GLYCOSYLTRANSFERASE FTSW-RELATED"/>
    <property type="match status" value="1"/>
</dbReference>
<feature type="transmembrane region" description="Helical" evidence="21">
    <location>
        <begin position="144"/>
        <end position="161"/>
    </location>
</feature>
<evidence type="ECO:0000256" key="9">
    <source>
        <dbReference type="ARBA" id="ARBA00022984"/>
    </source>
</evidence>
<keyword evidence="10 21" id="KW-1133">Transmembrane helix</keyword>
<evidence type="ECO:0000256" key="4">
    <source>
        <dbReference type="ARBA" id="ARBA00022618"/>
    </source>
</evidence>
<evidence type="ECO:0000256" key="6">
    <source>
        <dbReference type="ARBA" id="ARBA00022679"/>
    </source>
</evidence>
<evidence type="ECO:0000256" key="16">
    <source>
        <dbReference type="ARBA" id="ARBA00038053"/>
    </source>
</evidence>
<organism evidence="22 23">
    <name type="scientific">Candidatus Uhrbacteria bacterium RIFCSPLOWO2_01_FULL_47_24</name>
    <dbReference type="NCBI Taxonomy" id="1802401"/>
    <lineage>
        <taxon>Bacteria</taxon>
        <taxon>Candidatus Uhriibacteriota</taxon>
    </lineage>
</organism>
<dbReference type="GO" id="GO:0005886">
    <property type="term" value="C:plasma membrane"/>
    <property type="evidence" value="ECO:0007669"/>
    <property type="project" value="UniProtKB-SubCell"/>
</dbReference>
<evidence type="ECO:0000256" key="5">
    <source>
        <dbReference type="ARBA" id="ARBA00022676"/>
    </source>
</evidence>
<dbReference type="NCBIfam" id="TIGR02614">
    <property type="entry name" value="ftsW"/>
    <property type="match status" value="1"/>
</dbReference>
<keyword evidence="13" id="KW-0961">Cell wall biogenesis/degradation</keyword>
<keyword evidence="12" id="KW-0131">Cell cycle</keyword>
<dbReference type="GO" id="GO:0032153">
    <property type="term" value="C:cell division site"/>
    <property type="evidence" value="ECO:0007669"/>
    <property type="project" value="TreeGrafter"/>
</dbReference>
<proteinExistence type="inferred from homology"/>
<evidence type="ECO:0000256" key="3">
    <source>
        <dbReference type="ARBA" id="ARBA00022475"/>
    </source>
</evidence>
<accession>A0A1F7UP58</accession>
<sequence length="366" mass="39895">MSKVKNPPDYVFLILVGILVLFGLIVLSSASSVFSYEKFGSSFYIVRHQILIGLLPGIFLFFFFLKMPYGIWRKFAFPLFALALLILIFVLIPGIGQKFSGARSWFTIGSFSLQPSEFAKLSLIIYLAAWCESRRQMLSDFKKGFLPFITIAASLGLLIVLQPDVGTLFIVGAIVLFLAFVVGIRLPYLLGAVACGALLLMLLIKVAPYRTARLTAFVHPELDPQGVGYHINQALLAVGSGGFWGVGFGHSRQKFRYLPEVTGDSIFPIIAEELGFIFSAALVLLIVAILWRMFRIARDAPDYFSKYAVAGIAGWFGIQSFVNISSMLGVLPLTGLPLPFISYGGTALAASLSAAGLVGAISRHAK</sequence>
<dbReference type="GO" id="GO:0009252">
    <property type="term" value="P:peptidoglycan biosynthetic process"/>
    <property type="evidence" value="ECO:0007669"/>
    <property type="project" value="UniProtKB-KW"/>
</dbReference>
<evidence type="ECO:0000256" key="18">
    <source>
        <dbReference type="ARBA" id="ARBA00041418"/>
    </source>
</evidence>
<keyword evidence="4 22" id="KW-0132">Cell division</keyword>
<dbReference type="GO" id="GO:0051301">
    <property type="term" value="P:cell division"/>
    <property type="evidence" value="ECO:0007669"/>
    <property type="project" value="UniProtKB-KW"/>
</dbReference>
<feature type="transmembrane region" description="Helical" evidence="21">
    <location>
        <begin position="46"/>
        <end position="65"/>
    </location>
</feature>
<dbReference type="Proteomes" id="UP000176897">
    <property type="component" value="Unassembled WGS sequence"/>
</dbReference>
<evidence type="ECO:0000313" key="23">
    <source>
        <dbReference type="Proteomes" id="UP000176897"/>
    </source>
</evidence>
<dbReference type="EC" id="2.4.99.28" evidence="19"/>
<dbReference type="STRING" id="1802401.A3B21_02580"/>
<keyword evidence="5" id="KW-0328">Glycosyltransferase</keyword>
<keyword evidence="11 21" id="KW-0472">Membrane</keyword>
<dbReference type="InterPro" id="IPR001182">
    <property type="entry name" value="FtsW/RodA"/>
</dbReference>
<feature type="transmembrane region" description="Helical" evidence="21">
    <location>
        <begin position="12"/>
        <end position="34"/>
    </location>
</feature>
<name>A0A1F7UP58_9BACT</name>
<dbReference type="Pfam" id="PF01098">
    <property type="entry name" value="FTSW_RODA_SPOVE"/>
    <property type="match status" value="1"/>
</dbReference>
<gene>
    <name evidence="22" type="ORF">A3B21_02580</name>
</gene>
<feature type="transmembrane region" description="Helical" evidence="21">
    <location>
        <begin position="189"/>
        <end position="207"/>
    </location>
</feature>
<dbReference type="AlphaFoldDB" id="A0A1F7UP58"/>
<evidence type="ECO:0000313" key="22">
    <source>
        <dbReference type="EMBL" id="OGL80029.1"/>
    </source>
</evidence>
<keyword evidence="6" id="KW-0808">Transferase</keyword>
<feature type="transmembrane region" description="Helical" evidence="21">
    <location>
        <begin position="167"/>
        <end position="184"/>
    </location>
</feature>
<comment type="caution">
    <text evidence="22">The sequence shown here is derived from an EMBL/GenBank/DDBJ whole genome shotgun (WGS) entry which is preliminary data.</text>
</comment>
<comment type="similarity">
    <text evidence="16">Belongs to the SEDS family. FtsW subfamily.</text>
</comment>
<dbReference type="GO" id="GO:0008360">
    <property type="term" value="P:regulation of cell shape"/>
    <property type="evidence" value="ECO:0007669"/>
    <property type="project" value="UniProtKB-KW"/>
</dbReference>
<evidence type="ECO:0000256" key="7">
    <source>
        <dbReference type="ARBA" id="ARBA00022692"/>
    </source>
</evidence>
<evidence type="ECO:0000256" key="11">
    <source>
        <dbReference type="ARBA" id="ARBA00023136"/>
    </source>
</evidence>
<dbReference type="GO" id="GO:0071555">
    <property type="term" value="P:cell wall organization"/>
    <property type="evidence" value="ECO:0007669"/>
    <property type="project" value="UniProtKB-KW"/>
</dbReference>